<protein>
    <submittedName>
        <fullName evidence="1">Uncharacterized protein</fullName>
    </submittedName>
</protein>
<accession>A0A9P7RGV9</accession>
<dbReference type="AlphaFoldDB" id="A0A9P7RGV9"/>
<keyword evidence="2" id="KW-1185">Reference proteome</keyword>
<dbReference type="EMBL" id="JAESDN010000002">
    <property type="protein sequence ID" value="KAG7056157.1"/>
    <property type="molecule type" value="Genomic_DNA"/>
</dbReference>
<evidence type="ECO:0000313" key="1">
    <source>
        <dbReference type="EMBL" id="KAG7056157.1"/>
    </source>
</evidence>
<evidence type="ECO:0000313" key="2">
    <source>
        <dbReference type="Proteomes" id="UP000699042"/>
    </source>
</evidence>
<organism evidence="1 2">
    <name type="scientific">Colletotrichum scovillei</name>
    <dbReference type="NCBI Taxonomy" id="1209932"/>
    <lineage>
        <taxon>Eukaryota</taxon>
        <taxon>Fungi</taxon>
        <taxon>Dikarya</taxon>
        <taxon>Ascomycota</taxon>
        <taxon>Pezizomycotina</taxon>
        <taxon>Sordariomycetes</taxon>
        <taxon>Hypocreomycetidae</taxon>
        <taxon>Glomerellales</taxon>
        <taxon>Glomerellaceae</taxon>
        <taxon>Colletotrichum</taxon>
        <taxon>Colletotrichum acutatum species complex</taxon>
    </lineage>
</organism>
<reference evidence="1" key="1">
    <citation type="submission" date="2021-05" db="EMBL/GenBank/DDBJ databases">
        <title>Comparative genomics of three Colletotrichum scovillei strains and genetic complementation revealed genes involved fungal growth and virulence on chili pepper.</title>
        <authorList>
            <person name="Hsieh D.-K."/>
            <person name="Chuang S.-C."/>
            <person name="Chen C.-Y."/>
            <person name="Chao Y.-T."/>
            <person name="Lu M.-Y.J."/>
            <person name="Lee M.-H."/>
            <person name="Shih M.-C."/>
        </authorList>
    </citation>
    <scope>NUCLEOTIDE SEQUENCE</scope>
    <source>
        <strain evidence="1">Coll-153</strain>
    </source>
</reference>
<sequence length="63" mass="7259">MRRSRQQYAAGSIHLIFPFREYHETLKEMPALYVSSLRRLRLISVTPARTLAIVLTGVFTSAH</sequence>
<gene>
    <name evidence="1" type="ORF">JMJ77_008607</name>
</gene>
<dbReference type="Proteomes" id="UP000699042">
    <property type="component" value="Unassembled WGS sequence"/>
</dbReference>
<comment type="caution">
    <text evidence="1">The sequence shown here is derived from an EMBL/GenBank/DDBJ whole genome shotgun (WGS) entry which is preliminary data.</text>
</comment>
<proteinExistence type="predicted"/>
<name>A0A9P7RGV9_9PEZI</name>